<dbReference type="InterPro" id="IPR009197">
    <property type="entry name" value="MlrC"/>
</dbReference>
<dbReference type="Pfam" id="PF07171">
    <property type="entry name" value="MlrC_C"/>
    <property type="match status" value="1"/>
</dbReference>
<dbReference type="EMBL" id="JAPFFF010000018">
    <property type="protein sequence ID" value="KAK8861094.1"/>
    <property type="molecule type" value="Genomic_DNA"/>
</dbReference>
<feature type="domain" description="Microcystin LR degradation protein MlrC C-terminal" evidence="1">
    <location>
        <begin position="300"/>
        <end position="470"/>
    </location>
</feature>
<gene>
    <name evidence="3" type="ORF">M9Y10_012789</name>
</gene>
<dbReference type="Proteomes" id="UP001470230">
    <property type="component" value="Unassembled WGS sequence"/>
</dbReference>
<proteinExistence type="predicted"/>
<comment type="caution">
    <text evidence="3">The sequence shown here is derived from an EMBL/GenBank/DDBJ whole genome shotgun (WGS) entry which is preliminary data.</text>
</comment>
<evidence type="ECO:0000313" key="3">
    <source>
        <dbReference type="EMBL" id="KAK8861094.1"/>
    </source>
</evidence>
<name>A0ABR2IEC4_9EUKA</name>
<dbReference type="InterPro" id="IPR015995">
    <property type="entry name" value="MlrC_N"/>
</dbReference>
<accession>A0ABR2IEC4</accession>
<sequence>MKRIVIGGFHHESNTFNPIIAGNNDIYVYRGAEFYDHMCENAISGIISQLREYGYDIIPTVIARAVPNGVWDKNIYLSLKEEFLNTIKSCGHIDGFCLALHGSMRVDQIGKAETDILTAIRKLYPTLPIYASLDMHGTVTPEMASLADGFVGYKTAPHVDEFETGQHAARLLHMNLEEGVKTYMSICQVPILIAGEQSETSVEPMVGLMKQIAESEKKPNVLAASYLLGYPWADAVENGVCAVVVTKESQQLAHDEALRLGKLFWDTRKEFHFYNDTRLPPETLKGALEFVSKGEYPVVISDSGDNPTAGSSQDVTNFLKLILDNSELTSLQPPLVYQGFYDPEVVKKSISAGVGASFETNLGATFDKVKSTPVHSKVTVKSIVLKWKEAFDTDMVLLDIKGVDVVVTSKHVGMYDPEMMRALGVTPEERKIIVVKLGYLEPELRKIAKKSIMALTDGSTNELLESIPYKIVKRPIFPLDKDFEAELNVFNAEKK</sequence>
<dbReference type="InterPro" id="IPR010799">
    <property type="entry name" value="MlrC_C"/>
</dbReference>
<dbReference type="Pfam" id="PF07364">
    <property type="entry name" value="DUF1485"/>
    <property type="match status" value="1"/>
</dbReference>
<keyword evidence="4" id="KW-1185">Reference proteome</keyword>
<evidence type="ECO:0008006" key="5">
    <source>
        <dbReference type="Google" id="ProtNLM"/>
    </source>
</evidence>
<feature type="domain" description="Microcystin LR degradation protein MlrC N-terminal" evidence="2">
    <location>
        <begin position="3"/>
        <end position="285"/>
    </location>
</feature>
<evidence type="ECO:0000313" key="4">
    <source>
        <dbReference type="Proteomes" id="UP001470230"/>
    </source>
</evidence>
<evidence type="ECO:0000259" key="2">
    <source>
        <dbReference type="Pfam" id="PF07364"/>
    </source>
</evidence>
<organism evidence="3 4">
    <name type="scientific">Tritrichomonas musculus</name>
    <dbReference type="NCBI Taxonomy" id="1915356"/>
    <lineage>
        <taxon>Eukaryota</taxon>
        <taxon>Metamonada</taxon>
        <taxon>Parabasalia</taxon>
        <taxon>Tritrichomonadida</taxon>
        <taxon>Tritrichomonadidae</taxon>
        <taxon>Tritrichomonas</taxon>
    </lineage>
</organism>
<reference evidence="3 4" key="1">
    <citation type="submission" date="2024-04" db="EMBL/GenBank/DDBJ databases">
        <title>Tritrichomonas musculus Genome.</title>
        <authorList>
            <person name="Alves-Ferreira E."/>
            <person name="Grigg M."/>
            <person name="Lorenzi H."/>
            <person name="Galac M."/>
        </authorList>
    </citation>
    <scope>NUCLEOTIDE SEQUENCE [LARGE SCALE GENOMIC DNA]</scope>
    <source>
        <strain evidence="3 4">EAF2021</strain>
    </source>
</reference>
<protein>
    <recommendedName>
        <fullName evidence="5">Microcystin degradation protein MlrC</fullName>
    </recommendedName>
</protein>
<dbReference type="PIRSF" id="PIRSF012702">
    <property type="entry name" value="UCP012702"/>
    <property type="match status" value="1"/>
</dbReference>
<evidence type="ECO:0000259" key="1">
    <source>
        <dbReference type="Pfam" id="PF07171"/>
    </source>
</evidence>